<protein>
    <submittedName>
        <fullName evidence="2">Beta-Ala-His dipeptidase</fullName>
        <ecNumber evidence="2">3.4.13.20</ecNumber>
    </submittedName>
</protein>
<dbReference type="Gene3D" id="3.30.70.360">
    <property type="match status" value="1"/>
</dbReference>
<dbReference type="Pfam" id="PF01546">
    <property type="entry name" value="Peptidase_M20"/>
    <property type="match status" value="1"/>
</dbReference>
<dbReference type="Proteomes" id="UP000886876">
    <property type="component" value="Unassembled WGS sequence"/>
</dbReference>
<evidence type="ECO:0000259" key="1">
    <source>
        <dbReference type="Pfam" id="PF07687"/>
    </source>
</evidence>
<dbReference type="InterPro" id="IPR002933">
    <property type="entry name" value="Peptidase_M20"/>
</dbReference>
<dbReference type="Gene3D" id="3.40.630.10">
    <property type="entry name" value="Zn peptidases"/>
    <property type="match status" value="2"/>
</dbReference>
<dbReference type="InterPro" id="IPR011650">
    <property type="entry name" value="Peptidase_M20_dimer"/>
</dbReference>
<organism evidence="2 3">
    <name type="scientific">Candidatus Scatomorpha pullistercoris</name>
    <dbReference type="NCBI Taxonomy" id="2840929"/>
    <lineage>
        <taxon>Bacteria</taxon>
        <taxon>Bacillati</taxon>
        <taxon>Bacillota</taxon>
        <taxon>Clostridia</taxon>
        <taxon>Eubacteriales</taxon>
        <taxon>Candidatus Scatomorpha</taxon>
    </lineage>
</organism>
<gene>
    <name evidence="2" type="primary">pepD</name>
    <name evidence="2" type="ORF">IAD42_10855</name>
</gene>
<dbReference type="EMBL" id="DVJS01000267">
    <property type="protein sequence ID" value="HIS98464.1"/>
    <property type="molecule type" value="Genomic_DNA"/>
</dbReference>
<dbReference type="GO" id="GO:0006508">
    <property type="term" value="P:proteolysis"/>
    <property type="evidence" value="ECO:0007669"/>
    <property type="project" value="InterPro"/>
</dbReference>
<dbReference type="NCBIfam" id="TIGR01893">
    <property type="entry name" value="aa-his-dipept"/>
    <property type="match status" value="1"/>
</dbReference>
<reference evidence="2" key="1">
    <citation type="submission" date="2020-10" db="EMBL/GenBank/DDBJ databases">
        <authorList>
            <person name="Gilroy R."/>
        </authorList>
    </citation>
    <scope>NUCLEOTIDE SEQUENCE</scope>
    <source>
        <strain evidence="2">ChiHecec3B27-6122</strain>
    </source>
</reference>
<dbReference type="GO" id="GO:0070573">
    <property type="term" value="F:metallodipeptidase activity"/>
    <property type="evidence" value="ECO:0007669"/>
    <property type="project" value="TreeGrafter"/>
</dbReference>
<dbReference type="InterPro" id="IPR001160">
    <property type="entry name" value="Peptidase_M20C"/>
</dbReference>
<evidence type="ECO:0000313" key="2">
    <source>
        <dbReference type="EMBL" id="HIS98464.1"/>
    </source>
</evidence>
<accession>A0A9D1G8B4</accession>
<keyword evidence="2" id="KW-0645">Protease</keyword>
<proteinExistence type="predicted"/>
<dbReference type="SUPFAM" id="SSF53187">
    <property type="entry name" value="Zn-dependent exopeptidases"/>
    <property type="match status" value="1"/>
</dbReference>
<comment type="caution">
    <text evidence="2">The sequence shown here is derived from an EMBL/GenBank/DDBJ whole genome shotgun (WGS) entry which is preliminary data.</text>
</comment>
<dbReference type="FunFam" id="3.40.630.10:FF:000018">
    <property type="entry name" value="Aminoacyl-histidine dipeptidase PepD"/>
    <property type="match status" value="1"/>
</dbReference>
<keyword evidence="2" id="KW-0224">Dipeptidase</keyword>
<name>A0A9D1G8B4_9FIRM</name>
<dbReference type="PIRSF" id="PIRSF016599">
    <property type="entry name" value="Xaa-His_dipept"/>
    <property type="match status" value="1"/>
</dbReference>
<evidence type="ECO:0000313" key="3">
    <source>
        <dbReference type="Proteomes" id="UP000886876"/>
    </source>
</evidence>
<reference evidence="2" key="2">
    <citation type="journal article" date="2021" name="PeerJ">
        <title>Extensive microbial diversity within the chicken gut microbiome revealed by metagenomics and culture.</title>
        <authorList>
            <person name="Gilroy R."/>
            <person name="Ravi A."/>
            <person name="Getino M."/>
            <person name="Pursley I."/>
            <person name="Horton D.L."/>
            <person name="Alikhan N.F."/>
            <person name="Baker D."/>
            <person name="Gharbi K."/>
            <person name="Hall N."/>
            <person name="Watson M."/>
            <person name="Adriaenssens E.M."/>
            <person name="Foster-Nyarko E."/>
            <person name="Jarju S."/>
            <person name="Secka A."/>
            <person name="Antonio M."/>
            <person name="Oren A."/>
            <person name="Chaudhuri R.R."/>
            <person name="La Ragione R."/>
            <person name="Hildebrand F."/>
            <person name="Pallen M.J."/>
        </authorList>
    </citation>
    <scope>NUCLEOTIDE SEQUENCE</scope>
    <source>
        <strain evidence="2">ChiHecec3B27-6122</strain>
    </source>
</reference>
<dbReference type="AlphaFoldDB" id="A0A9D1G8B4"/>
<dbReference type="PANTHER" id="PTHR43501">
    <property type="entry name" value="CYTOSOL NON-SPECIFIC DIPEPTIDASE"/>
    <property type="match status" value="1"/>
</dbReference>
<dbReference type="PRINTS" id="PR00934">
    <property type="entry name" value="XHISDIPTASE"/>
</dbReference>
<feature type="domain" description="Peptidase M20 dimerisation" evidence="1">
    <location>
        <begin position="206"/>
        <end position="287"/>
    </location>
</feature>
<dbReference type="PANTHER" id="PTHR43501:SF1">
    <property type="entry name" value="CYTOSOL NON-SPECIFIC DIPEPTIDASE"/>
    <property type="match status" value="1"/>
</dbReference>
<dbReference type="GO" id="GO:0005829">
    <property type="term" value="C:cytosol"/>
    <property type="evidence" value="ECO:0007669"/>
    <property type="project" value="TreeGrafter"/>
</dbReference>
<keyword evidence="2" id="KW-0378">Hydrolase</keyword>
<dbReference type="EC" id="3.4.13.20" evidence="2"/>
<sequence>MNKKEILDIVLDEFLKITKIPRPSHHEEKIGRYLMDWAAEHGLKAEMDAMGSVIIDKPASPGCENVPRVILQSHMDMVCVAAEGVSFDPLSDPIKVIYDGETIRADGTSLGADDGIGIALSLYLLSDDSLRHGPLRAVITTNEEDGMDSVALEPKYLEGKYLINLDWETIGSLCNSCAGGDFFNYRRTADWGAVPAGSIGFELSFRGLLGGHSGVGINKGHANAIVSAATALQALRQAGIAFRIGSFSGGQAKNAIAAQARAVITLDASKADEAKAVLAGFEREFRDCYGNIEPDMELRFGPVAVPEKVLSEQTSYALAGLMCSVPNNVHTMSPFVDGLVESSSNLGVVEVGDRDIRFTVFARSSVAYQATQLGLICSALGEAFGFEFESEGHVPGWAVNPNSKLTPIACDIYERLTGEKMIVEPVHAGVECGAFAEKNPELDMISMGPTLLDVHTPNETCKVADVKLTAELLVGIIEELAG</sequence>
<dbReference type="Pfam" id="PF07687">
    <property type="entry name" value="M20_dimer"/>
    <property type="match status" value="1"/>
</dbReference>